<protein>
    <submittedName>
        <fullName evidence="1">Uncharacterized protein</fullName>
    </submittedName>
</protein>
<dbReference type="Proteomes" id="UP000499080">
    <property type="component" value="Unassembled WGS sequence"/>
</dbReference>
<accession>A0A4Y2LMQ5</accession>
<sequence>MMALLVQQLPGLDNIMVLLIQQLPDEGLDILVIHTERRSPVDCLVISPRAESKRNYTPLILAARRIFSFWTKNLKSNK</sequence>
<organism evidence="1 2">
    <name type="scientific">Araneus ventricosus</name>
    <name type="common">Orbweaver spider</name>
    <name type="synonym">Epeira ventricosa</name>
    <dbReference type="NCBI Taxonomy" id="182803"/>
    <lineage>
        <taxon>Eukaryota</taxon>
        <taxon>Metazoa</taxon>
        <taxon>Ecdysozoa</taxon>
        <taxon>Arthropoda</taxon>
        <taxon>Chelicerata</taxon>
        <taxon>Arachnida</taxon>
        <taxon>Araneae</taxon>
        <taxon>Araneomorphae</taxon>
        <taxon>Entelegynae</taxon>
        <taxon>Araneoidea</taxon>
        <taxon>Araneidae</taxon>
        <taxon>Araneus</taxon>
    </lineage>
</organism>
<keyword evidence="2" id="KW-1185">Reference proteome</keyword>
<comment type="caution">
    <text evidence="1">The sequence shown here is derived from an EMBL/GenBank/DDBJ whole genome shotgun (WGS) entry which is preliminary data.</text>
</comment>
<gene>
    <name evidence="1" type="ORF">AVEN_140966_1</name>
</gene>
<dbReference type="EMBL" id="BGPR01006002">
    <property type="protein sequence ID" value="GBN15273.1"/>
    <property type="molecule type" value="Genomic_DNA"/>
</dbReference>
<evidence type="ECO:0000313" key="1">
    <source>
        <dbReference type="EMBL" id="GBN15273.1"/>
    </source>
</evidence>
<proteinExistence type="predicted"/>
<evidence type="ECO:0000313" key="2">
    <source>
        <dbReference type="Proteomes" id="UP000499080"/>
    </source>
</evidence>
<dbReference type="AlphaFoldDB" id="A0A4Y2LMQ5"/>
<reference evidence="1 2" key="1">
    <citation type="journal article" date="2019" name="Sci. Rep.">
        <title>Orb-weaving spider Araneus ventricosus genome elucidates the spidroin gene catalogue.</title>
        <authorList>
            <person name="Kono N."/>
            <person name="Nakamura H."/>
            <person name="Ohtoshi R."/>
            <person name="Moran D.A.P."/>
            <person name="Shinohara A."/>
            <person name="Yoshida Y."/>
            <person name="Fujiwara M."/>
            <person name="Mori M."/>
            <person name="Tomita M."/>
            <person name="Arakawa K."/>
        </authorList>
    </citation>
    <scope>NUCLEOTIDE SEQUENCE [LARGE SCALE GENOMIC DNA]</scope>
</reference>
<name>A0A4Y2LMQ5_ARAVE</name>